<evidence type="ECO:0000256" key="1">
    <source>
        <dbReference type="ARBA" id="ARBA00023450"/>
    </source>
</evidence>
<evidence type="ECO:0000313" key="4">
    <source>
        <dbReference type="EMBL" id="TVT38046.1"/>
    </source>
</evidence>
<reference evidence="4 5" key="2">
    <citation type="submission" date="2019-08" db="EMBL/GenBank/DDBJ databases">
        <title>Amycolatopsis acidicola sp. nov., isolated from peat swamp forest soil.</title>
        <authorList>
            <person name="Srisuk N."/>
        </authorList>
    </citation>
    <scope>NUCLEOTIDE SEQUENCE [LARGE SCALE GENOMIC DNA]</scope>
    <source>
        <strain evidence="4 5">TBRC 6029</strain>
    </source>
</reference>
<dbReference type="OrthoDB" id="5241234at2"/>
<dbReference type="InterPro" id="IPR003870">
    <property type="entry name" value="DUF222"/>
</dbReference>
<organism evidence="4 5">
    <name type="scientific">Amycolatopsis rhizosphaerae</name>
    <dbReference type="NCBI Taxonomy" id="2053003"/>
    <lineage>
        <taxon>Bacteria</taxon>
        <taxon>Bacillati</taxon>
        <taxon>Actinomycetota</taxon>
        <taxon>Actinomycetes</taxon>
        <taxon>Pseudonocardiales</taxon>
        <taxon>Pseudonocardiaceae</taxon>
        <taxon>Amycolatopsis</taxon>
    </lineage>
</organism>
<feature type="region of interest" description="Disordered" evidence="2">
    <location>
        <begin position="436"/>
        <end position="458"/>
    </location>
</feature>
<name>A0A558BNF5_9PSEU</name>
<comment type="caution">
    <text evidence="4">The sequence shown here is derived from an EMBL/GenBank/DDBJ whole genome shotgun (WGS) entry which is preliminary data.</text>
</comment>
<evidence type="ECO:0000313" key="5">
    <source>
        <dbReference type="Proteomes" id="UP000320011"/>
    </source>
</evidence>
<keyword evidence="5" id="KW-1185">Reference proteome</keyword>
<evidence type="ECO:0000259" key="3">
    <source>
        <dbReference type="SMART" id="SM00507"/>
    </source>
</evidence>
<reference evidence="4 5" key="1">
    <citation type="submission" date="2019-07" db="EMBL/GenBank/DDBJ databases">
        <authorList>
            <person name="Duangmal K."/>
            <person name="Teo W.F.A."/>
        </authorList>
    </citation>
    <scope>NUCLEOTIDE SEQUENCE [LARGE SCALE GENOMIC DNA]</scope>
    <source>
        <strain evidence="4 5">TBRC 6029</strain>
    </source>
</reference>
<dbReference type="GO" id="GO:0008270">
    <property type="term" value="F:zinc ion binding"/>
    <property type="evidence" value="ECO:0007669"/>
    <property type="project" value="InterPro"/>
</dbReference>
<dbReference type="GO" id="GO:0004519">
    <property type="term" value="F:endonuclease activity"/>
    <property type="evidence" value="ECO:0007669"/>
    <property type="project" value="InterPro"/>
</dbReference>
<dbReference type="Proteomes" id="UP000320011">
    <property type="component" value="Unassembled WGS sequence"/>
</dbReference>
<accession>A0A558BNF5</accession>
<dbReference type="Gene3D" id="1.10.30.50">
    <property type="match status" value="1"/>
</dbReference>
<sequence length="458" mass="50623">MLLAVCRRYACGVTENWGFSGPDPELYDRIAALQRDEVLSLIAAAEACANTCQAVKLAAVAALGDADSVAKEVALELHYGARQAEGQVSLARDLVRRLPGTYEAMRRGVLDPYRASKVADQTSVLTDEQAREVDALVAGKITTRDATSVRRLVNRTVARVDPDGHAQRCEERKRGRKVQLCHEDDGMATLYAYLPAEIAATIYTRVDRVARRLRGNGEERTLDELRADVFSDLCLSVARPVEPPRAEVFVYLDFLTWTGLRNEPAELAGHGPIPAQLAREIVANATIRRVITDPMTGIPIEVGRHRYRPPAATKELVQVRDRECRVPGCHRPVQACDLDHVEPWAQGGGTHSTNLCGLCRRDHRLKDEPGWQHRMTGTGTLEITTPAGRTYRSEPEPLITAAWAPIPGRTPDRPASESTQWTSYQFSTLTAWCGPGRPPQCARRPRSYPVTSARGGRR</sequence>
<gene>
    <name evidence="4" type="ORF">FNH05_24700</name>
</gene>
<proteinExistence type="inferred from homology"/>
<dbReference type="EMBL" id="VJWX01000293">
    <property type="protein sequence ID" value="TVT38046.1"/>
    <property type="molecule type" value="Genomic_DNA"/>
</dbReference>
<dbReference type="Pfam" id="PF01844">
    <property type="entry name" value="HNH"/>
    <property type="match status" value="1"/>
</dbReference>
<feature type="domain" description="HNH nuclease" evidence="3">
    <location>
        <begin position="312"/>
        <end position="364"/>
    </location>
</feature>
<dbReference type="CDD" id="cd00085">
    <property type="entry name" value="HNHc"/>
    <property type="match status" value="1"/>
</dbReference>
<evidence type="ECO:0000256" key="2">
    <source>
        <dbReference type="SAM" id="MobiDB-lite"/>
    </source>
</evidence>
<protein>
    <submittedName>
        <fullName evidence="4">DUF222 domain-containing protein</fullName>
    </submittedName>
</protein>
<dbReference type="GO" id="GO:0003676">
    <property type="term" value="F:nucleic acid binding"/>
    <property type="evidence" value="ECO:0007669"/>
    <property type="project" value="InterPro"/>
</dbReference>
<dbReference type="SMART" id="SM00507">
    <property type="entry name" value="HNHc"/>
    <property type="match status" value="1"/>
</dbReference>
<dbReference type="InterPro" id="IPR003615">
    <property type="entry name" value="HNH_nuc"/>
</dbReference>
<dbReference type="InterPro" id="IPR002711">
    <property type="entry name" value="HNH"/>
</dbReference>
<comment type="similarity">
    <text evidence="1">Belongs to the Rv1128c/1148c/1588c/1702c/1945/3466 family.</text>
</comment>
<dbReference type="AlphaFoldDB" id="A0A558BNF5"/>
<dbReference type="Pfam" id="PF02720">
    <property type="entry name" value="DUF222"/>
    <property type="match status" value="1"/>
</dbReference>